<dbReference type="Proteomes" id="UP000744769">
    <property type="component" value="Unassembled WGS sequence"/>
</dbReference>
<comment type="caution">
    <text evidence="3">The sequence shown here is derived from an EMBL/GenBank/DDBJ whole genome shotgun (WGS) entry which is preliminary data.</text>
</comment>
<evidence type="ECO:0000313" key="3">
    <source>
        <dbReference type="EMBL" id="NHN55296.1"/>
    </source>
</evidence>
<dbReference type="EMBL" id="JAAOIV010000003">
    <property type="protein sequence ID" value="NHN55296.1"/>
    <property type="molecule type" value="Genomic_DNA"/>
</dbReference>
<evidence type="ECO:0000256" key="1">
    <source>
        <dbReference type="SAM" id="MobiDB-lite"/>
    </source>
</evidence>
<organism evidence="3 4">
    <name type="scientific">Metallococcus carri</name>
    <dbReference type="NCBI Taxonomy" id="1656884"/>
    <lineage>
        <taxon>Bacteria</taxon>
        <taxon>Bacillati</taxon>
        <taxon>Actinomycetota</taxon>
        <taxon>Actinomycetes</taxon>
        <taxon>Micrococcales</taxon>
        <taxon>Dermacoccaceae</taxon>
        <taxon>Metallococcus</taxon>
    </lineage>
</organism>
<feature type="transmembrane region" description="Helical" evidence="2">
    <location>
        <begin position="142"/>
        <end position="169"/>
    </location>
</feature>
<evidence type="ECO:0000313" key="4">
    <source>
        <dbReference type="Proteomes" id="UP000744769"/>
    </source>
</evidence>
<feature type="compositionally biased region" description="Low complexity" evidence="1">
    <location>
        <begin position="65"/>
        <end position="76"/>
    </location>
</feature>
<evidence type="ECO:0000256" key="2">
    <source>
        <dbReference type="SAM" id="Phobius"/>
    </source>
</evidence>
<feature type="transmembrane region" description="Helical" evidence="2">
    <location>
        <begin position="12"/>
        <end position="37"/>
    </location>
</feature>
<reference evidence="3" key="1">
    <citation type="submission" date="2020-03" db="EMBL/GenBank/DDBJ databases">
        <title>Draft sequencing of Calidifontibacter sp. DB0510.</title>
        <authorList>
            <person name="Kim D.-U."/>
        </authorList>
    </citation>
    <scope>NUCLEOTIDE SEQUENCE</scope>
    <source>
        <strain evidence="3">DB0510</strain>
    </source>
</reference>
<protein>
    <submittedName>
        <fullName evidence="3">Uncharacterized protein</fullName>
    </submittedName>
</protein>
<keyword evidence="2" id="KW-1133">Transmembrane helix</keyword>
<dbReference type="RefSeq" id="WP_166194568.1">
    <property type="nucleotide sequence ID" value="NZ_JAAOIV010000003.1"/>
</dbReference>
<keyword evidence="2" id="KW-0472">Membrane</keyword>
<accession>A0A967AYD4</accession>
<dbReference type="AlphaFoldDB" id="A0A967AYD4"/>
<keyword evidence="4" id="KW-1185">Reference proteome</keyword>
<feature type="region of interest" description="Disordered" evidence="1">
    <location>
        <begin position="65"/>
        <end position="111"/>
    </location>
</feature>
<gene>
    <name evidence="3" type="ORF">G9U51_05795</name>
</gene>
<feature type="compositionally biased region" description="Low complexity" evidence="1">
    <location>
        <begin position="87"/>
        <end position="104"/>
    </location>
</feature>
<keyword evidence="2" id="KW-0812">Transmembrane</keyword>
<sequence length="208" mass="21545">MEPKRKGRAMTIIGAIMLVLAPIIFFGGTFIGVAGLANEFKNYQPLDPGASVQADGNVRQDIYAAGSSSTSTTEASDCTVTGPQGEVSVSGPNSSTSYSSGDTSATKIGSFTPPETGSYTVDCGTQVRVLPQAVSDKVTQNILASIGFAFAGALVLGVLGLILLIIGIIRWTGSNKARSQWRMQQQAAQWGGYGGPGGYGGQPPYNTR</sequence>
<name>A0A967AYD4_9MICO</name>
<proteinExistence type="predicted"/>